<gene>
    <name evidence="2" type="ORF">AAF712_015662</name>
</gene>
<feature type="compositionally biased region" description="Basic residues" evidence="1">
    <location>
        <begin position="297"/>
        <end position="308"/>
    </location>
</feature>
<name>A0ABR2Z9M0_9AGAR</name>
<feature type="compositionally biased region" description="Polar residues" evidence="1">
    <location>
        <begin position="56"/>
        <end position="72"/>
    </location>
</feature>
<dbReference type="Proteomes" id="UP001437256">
    <property type="component" value="Unassembled WGS sequence"/>
</dbReference>
<evidence type="ECO:0000313" key="2">
    <source>
        <dbReference type="EMBL" id="KAL0057684.1"/>
    </source>
</evidence>
<sequence length="308" mass="34863">MSNDRVPCFQHTEMFVSPRRFPCPNRTPRRSRRSSPYPNPSSNTRISDQARHRATPTPQSPSVPGDPVSTSHVESEDEGEVPQDRNVEAATDDESEPDIDMGPTRNTRVRLTEQLSDDSADEKSGVQVPGSRSFADTNEFDEGPGIVIEKPRGEAGRPNSGGYNLETELKWPPKFLEDVKTFVRQEVKSTLDCDKPITEQDEGALDVIRSKASGSFAWHLSLFIHPKQCVDKWHRLHDYEKAWPIDDLIRGNLKYFKQARKIRRAEAQLERYERAGDPEQVDELEEQRAGPSSANRVNKRSTARRGGN</sequence>
<evidence type="ECO:0000313" key="3">
    <source>
        <dbReference type="Proteomes" id="UP001437256"/>
    </source>
</evidence>
<evidence type="ECO:0000256" key="1">
    <source>
        <dbReference type="SAM" id="MobiDB-lite"/>
    </source>
</evidence>
<feature type="compositionally biased region" description="Acidic residues" evidence="1">
    <location>
        <begin position="90"/>
        <end position="99"/>
    </location>
</feature>
<protein>
    <submittedName>
        <fullName evidence="2">Uncharacterized protein</fullName>
    </submittedName>
</protein>
<keyword evidence="3" id="KW-1185">Reference proteome</keyword>
<accession>A0ABR2Z9M0</accession>
<organism evidence="2 3">
    <name type="scientific">Marasmius tenuissimus</name>
    <dbReference type="NCBI Taxonomy" id="585030"/>
    <lineage>
        <taxon>Eukaryota</taxon>
        <taxon>Fungi</taxon>
        <taxon>Dikarya</taxon>
        <taxon>Basidiomycota</taxon>
        <taxon>Agaricomycotina</taxon>
        <taxon>Agaricomycetes</taxon>
        <taxon>Agaricomycetidae</taxon>
        <taxon>Agaricales</taxon>
        <taxon>Marasmiineae</taxon>
        <taxon>Marasmiaceae</taxon>
        <taxon>Marasmius</taxon>
    </lineage>
</organism>
<feature type="region of interest" description="Disordered" evidence="1">
    <location>
        <begin position="1"/>
        <end position="165"/>
    </location>
</feature>
<dbReference type="EMBL" id="JBBXMP010000461">
    <property type="protein sequence ID" value="KAL0057684.1"/>
    <property type="molecule type" value="Genomic_DNA"/>
</dbReference>
<reference evidence="2 3" key="1">
    <citation type="submission" date="2024-05" db="EMBL/GenBank/DDBJ databases">
        <title>A draft genome resource for the thread blight pathogen Marasmius tenuissimus strain MS-2.</title>
        <authorList>
            <person name="Yulfo-Soto G.E."/>
            <person name="Baruah I.K."/>
            <person name="Amoako-Attah I."/>
            <person name="Bukari Y."/>
            <person name="Meinhardt L.W."/>
            <person name="Bailey B.A."/>
            <person name="Cohen S.P."/>
        </authorList>
    </citation>
    <scope>NUCLEOTIDE SEQUENCE [LARGE SCALE GENOMIC DNA]</scope>
    <source>
        <strain evidence="2 3">MS-2</strain>
    </source>
</reference>
<feature type="region of interest" description="Disordered" evidence="1">
    <location>
        <begin position="269"/>
        <end position="308"/>
    </location>
</feature>
<feature type="compositionally biased region" description="Low complexity" evidence="1">
    <location>
        <begin position="34"/>
        <end position="45"/>
    </location>
</feature>
<comment type="caution">
    <text evidence="2">The sequence shown here is derived from an EMBL/GenBank/DDBJ whole genome shotgun (WGS) entry which is preliminary data.</text>
</comment>
<proteinExistence type="predicted"/>